<sequence>MVAVDDVSSGKRLENLARSYSLDVTSEHVPVGGDIDLDRDGLIVVCGPGMSETIRHLYAQDPVLNWELGADETWTISDRRTGVVHRSGRDGDPTRPHDVGYLARLPRPDGRGSLLAIGGIYTQGSLGVVHLLASGLGALWGQVGTGKFSTLVGVEYDPETSEPKSVELLCPLYRHEEDAPA</sequence>
<name>E2Q243_STRCL</name>
<evidence type="ECO:0000313" key="2">
    <source>
        <dbReference type="Proteomes" id="UP000002357"/>
    </source>
</evidence>
<accession>E2Q243</accession>
<keyword evidence="2" id="KW-1185">Reference proteome</keyword>
<protein>
    <submittedName>
        <fullName evidence="1">Uncharacterized protein</fullName>
    </submittedName>
</protein>
<evidence type="ECO:0000313" key="1">
    <source>
        <dbReference type="EMBL" id="EFG06669.1"/>
    </source>
</evidence>
<organism evidence="1 2">
    <name type="scientific">Streptomyces clavuligerus</name>
    <dbReference type="NCBI Taxonomy" id="1901"/>
    <lineage>
        <taxon>Bacteria</taxon>
        <taxon>Bacillati</taxon>
        <taxon>Actinomycetota</taxon>
        <taxon>Actinomycetes</taxon>
        <taxon>Kitasatosporales</taxon>
        <taxon>Streptomycetaceae</taxon>
        <taxon>Streptomyces</taxon>
    </lineage>
</organism>
<reference evidence="1 2" key="1">
    <citation type="journal article" date="2010" name="Genome Biol. Evol.">
        <title>The sequence of a 1.8-mb bacterial linear plasmid reveals a rich evolutionary reservoir of secondary metabolic pathways.</title>
        <authorList>
            <person name="Medema M.H."/>
            <person name="Trefzer A."/>
            <person name="Kovalchuk A."/>
            <person name="van den Berg M."/>
            <person name="Mueller U."/>
            <person name="Heijne W."/>
            <person name="Wu L."/>
            <person name="Alam M.T."/>
            <person name="Ronning C.M."/>
            <person name="Nierman W.C."/>
            <person name="Bovenberg R.A.L."/>
            <person name="Breitling R."/>
            <person name="Takano E."/>
        </authorList>
    </citation>
    <scope>NUCLEOTIDE SEQUENCE [LARGE SCALE GENOMIC DNA]</scope>
    <source>
        <strain evidence="2">ATCC 27064 / DSM 738 / JCM 4710 / NBRC 13307 / NCIMB 12785 / NRRL 3585 / VKM Ac-602</strain>
    </source>
</reference>
<dbReference type="Proteomes" id="UP000002357">
    <property type="component" value="Chromosome"/>
</dbReference>
<dbReference type="KEGG" id="sclf:BB341_20290"/>
<dbReference type="eggNOG" id="COG1595">
    <property type="taxonomic scope" value="Bacteria"/>
</dbReference>
<dbReference type="AlphaFoldDB" id="E2Q243"/>
<dbReference type="EMBL" id="CM000913">
    <property type="protein sequence ID" value="EFG06669.1"/>
    <property type="molecule type" value="Genomic_DNA"/>
</dbReference>
<proteinExistence type="predicted"/>
<gene>
    <name evidence="1" type="ORF">SCLAV_1594</name>
</gene>